<reference evidence="2" key="1">
    <citation type="submission" date="2014-05" db="EMBL/GenBank/DDBJ databases">
        <authorList>
            <person name="Chronopoulou M."/>
        </authorList>
    </citation>
    <scope>NUCLEOTIDE SEQUENCE</scope>
    <source>
        <tissue evidence="2">Whole organism</tissue>
    </source>
</reference>
<feature type="compositionally biased region" description="Polar residues" evidence="1">
    <location>
        <begin position="32"/>
        <end position="52"/>
    </location>
</feature>
<proteinExistence type="predicted"/>
<accession>A0A0K2U8U1</accession>
<feature type="region of interest" description="Disordered" evidence="1">
    <location>
        <begin position="31"/>
        <end position="52"/>
    </location>
</feature>
<protein>
    <submittedName>
        <fullName evidence="2">Uncharacterized protein</fullName>
    </submittedName>
</protein>
<evidence type="ECO:0000256" key="1">
    <source>
        <dbReference type="SAM" id="MobiDB-lite"/>
    </source>
</evidence>
<evidence type="ECO:0000313" key="2">
    <source>
        <dbReference type="EMBL" id="CDW34126.1"/>
    </source>
</evidence>
<sequence>MLTPRSTSVFSKPSLLLDLQRHERQTLDLPARQNTLSHQEKNTQFFHSENVK</sequence>
<organism evidence="2">
    <name type="scientific">Lepeophtheirus salmonis</name>
    <name type="common">Salmon louse</name>
    <name type="synonym">Caligus salmonis</name>
    <dbReference type="NCBI Taxonomy" id="72036"/>
    <lineage>
        <taxon>Eukaryota</taxon>
        <taxon>Metazoa</taxon>
        <taxon>Ecdysozoa</taxon>
        <taxon>Arthropoda</taxon>
        <taxon>Crustacea</taxon>
        <taxon>Multicrustacea</taxon>
        <taxon>Hexanauplia</taxon>
        <taxon>Copepoda</taxon>
        <taxon>Siphonostomatoida</taxon>
        <taxon>Caligidae</taxon>
        <taxon>Lepeophtheirus</taxon>
    </lineage>
</organism>
<dbReference type="AlphaFoldDB" id="A0A0K2U8U1"/>
<dbReference type="EMBL" id="HACA01016765">
    <property type="protein sequence ID" value="CDW34126.1"/>
    <property type="molecule type" value="Transcribed_RNA"/>
</dbReference>
<name>A0A0K2U8U1_LEPSM</name>